<organism evidence="1 2">
    <name type="scientific">Necator americanus</name>
    <name type="common">Human hookworm</name>
    <dbReference type="NCBI Taxonomy" id="51031"/>
    <lineage>
        <taxon>Eukaryota</taxon>
        <taxon>Metazoa</taxon>
        <taxon>Ecdysozoa</taxon>
        <taxon>Nematoda</taxon>
        <taxon>Chromadorea</taxon>
        <taxon>Rhabditida</taxon>
        <taxon>Rhabditina</taxon>
        <taxon>Rhabditomorpha</taxon>
        <taxon>Strongyloidea</taxon>
        <taxon>Ancylostomatidae</taxon>
        <taxon>Bunostominae</taxon>
        <taxon>Necator</taxon>
    </lineage>
</organism>
<reference evidence="1 2" key="1">
    <citation type="submission" date="2023-08" db="EMBL/GenBank/DDBJ databases">
        <title>A Necator americanus chromosomal reference genome.</title>
        <authorList>
            <person name="Ilik V."/>
            <person name="Petrzelkova K.J."/>
            <person name="Pardy F."/>
            <person name="Fuh T."/>
            <person name="Niatou-Singa F.S."/>
            <person name="Gouil Q."/>
            <person name="Baker L."/>
            <person name="Ritchie M.E."/>
            <person name="Jex A.R."/>
            <person name="Gazzola D."/>
            <person name="Li H."/>
            <person name="Toshio Fujiwara R."/>
            <person name="Zhan B."/>
            <person name="Aroian R.V."/>
            <person name="Pafco B."/>
            <person name="Schwarz E.M."/>
        </authorList>
    </citation>
    <scope>NUCLEOTIDE SEQUENCE [LARGE SCALE GENOMIC DNA]</scope>
    <source>
        <strain evidence="1 2">Aroian</strain>
        <tissue evidence="1">Whole animal</tissue>
    </source>
</reference>
<gene>
    <name evidence="1" type="primary">Necator_chrV.g19495</name>
    <name evidence="1" type="ORF">RB195_014703</name>
</gene>
<proteinExistence type="predicted"/>
<sequence>MKIEWIHISDEGAHIQGQTDVSSQWFYLLRQVWYQLIDPGGMSGLVTTGADSNLRSIVQAAEPLTDCTTPPTPCHNTYCRKSTNNFSSLNSTPAFYKCYLCIKAIRNE</sequence>
<dbReference type="EMBL" id="JAVFWL010000005">
    <property type="protein sequence ID" value="KAK6756448.1"/>
    <property type="molecule type" value="Genomic_DNA"/>
</dbReference>
<evidence type="ECO:0000313" key="1">
    <source>
        <dbReference type="EMBL" id="KAK6756448.1"/>
    </source>
</evidence>
<dbReference type="Proteomes" id="UP001303046">
    <property type="component" value="Unassembled WGS sequence"/>
</dbReference>
<name>A0ABR1E1D7_NECAM</name>
<protein>
    <submittedName>
        <fullName evidence="1">Uncharacterized protein</fullName>
    </submittedName>
</protein>
<comment type="caution">
    <text evidence="1">The sequence shown here is derived from an EMBL/GenBank/DDBJ whole genome shotgun (WGS) entry which is preliminary data.</text>
</comment>
<evidence type="ECO:0000313" key="2">
    <source>
        <dbReference type="Proteomes" id="UP001303046"/>
    </source>
</evidence>
<accession>A0ABR1E1D7</accession>
<keyword evidence="2" id="KW-1185">Reference proteome</keyword>